<proteinExistence type="predicted"/>
<dbReference type="SMART" id="SM00751">
    <property type="entry name" value="BSD"/>
    <property type="match status" value="1"/>
</dbReference>
<feature type="compositionally biased region" description="Acidic residues" evidence="1">
    <location>
        <begin position="267"/>
        <end position="278"/>
    </location>
</feature>
<accession>A0ABP1BQS0</accession>
<dbReference type="InterPro" id="IPR051494">
    <property type="entry name" value="BSD_domain-containing"/>
</dbReference>
<feature type="region of interest" description="Disordered" evidence="1">
    <location>
        <begin position="22"/>
        <end position="47"/>
    </location>
</feature>
<evidence type="ECO:0000259" key="2">
    <source>
        <dbReference type="PROSITE" id="PS50858"/>
    </source>
</evidence>
<sequence length="395" mass="43885">MRKGGELREEMTGNGVRRLLSSGIFDSSSQPQEDAEVEEEKESESMPQARGWNFGAFVKNLAEKSGGVLQAYQHDLQEFGIGLKKETAAVACLPLYLESAASVARESLETVGQVVEDFGSSVWRGTTEIYAQVKEAVLSIDEEAATTTHSDALATPFSNAKYSRYESQVRAIQSDSGTYSDEPEDAYEYGAWLMSFSIKSQKDEIDKIISSNALMQELQNQIVPLVVDYDMFWTHYFFRLHKLQQVENARANLVKRATVIEDEDLSWDVEEDKEEEEDKDKQGASKAKESEITSVSDITTPIFEGPEFHGSISTAPVDLSLALMAEDAHDEEEARSEGSTGSEWLVIPEEKLPESREPISSPICLPSKQIKRMKGHMGNGVSEDGAELDNNISHF</sequence>
<dbReference type="PROSITE" id="PS50858">
    <property type="entry name" value="BSD"/>
    <property type="match status" value="1"/>
</dbReference>
<dbReference type="InterPro" id="IPR035925">
    <property type="entry name" value="BSD_dom_sf"/>
</dbReference>
<feature type="compositionally biased region" description="Basic and acidic residues" evidence="1">
    <location>
        <begin position="348"/>
        <end position="357"/>
    </location>
</feature>
<evidence type="ECO:0000313" key="4">
    <source>
        <dbReference type="Proteomes" id="UP001497522"/>
    </source>
</evidence>
<organism evidence="3 4">
    <name type="scientific">Sphagnum jensenii</name>
    <dbReference type="NCBI Taxonomy" id="128206"/>
    <lineage>
        <taxon>Eukaryota</taxon>
        <taxon>Viridiplantae</taxon>
        <taxon>Streptophyta</taxon>
        <taxon>Embryophyta</taxon>
        <taxon>Bryophyta</taxon>
        <taxon>Sphagnophytina</taxon>
        <taxon>Sphagnopsida</taxon>
        <taxon>Sphagnales</taxon>
        <taxon>Sphagnaceae</taxon>
        <taxon>Sphagnum</taxon>
    </lineage>
</organism>
<evidence type="ECO:0000256" key="1">
    <source>
        <dbReference type="SAM" id="MobiDB-lite"/>
    </source>
</evidence>
<feature type="compositionally biased region" description="Acidic residues" evidence="1">
    <location>
        <begin position="33"/>
        <end position="42"/>
    </location>
</feature>
<name>A0ABP1BQS0_9BRYO</name>
<feature type="domain" description="BSD" evidence="2">
    <location>
        <begin position="192"/>
        <end position="244"/>
    </location>
</feature>
<feature type="compositionally biased region" description="Basic and acidic residues" evidence="1">
    <location>
        <begin position="279"/>
        <end position="291"/>
    </location>
</feature>
<dbReference type="InterPro" id="IPR005607">
    <property type="entry name" value="BSD_dom"/>
</dbReference>
<dbReference type="PANTHER" id="PTHR16019:SF5">
    <property type="entry name" value="BSD DOMAIN-CONTAINING PROTEIN 1"/>
    <property type="match status" value="1"/>
</dbReference>
<feature type="region of interest" description="Disordered" evidence="1">
    <location>
        <begin position="267"/>
        <end position="293"/>
    </location>
</feature>
<reference evidence="3" key="1">
    <citation type="submission" date="2024-03" db="EMBL/GenBank/DDBJ databases">
        <authorList>
            <consortium name="ELIXIR-Norway"/>
            <consortium name="Elixir Norway"/>
        </authorList>
    </citation>
    <scope>NUCLEOTIDE SEQUENCE</scope>
</reference>
<protein>
    <recommendedName>
        <fullName evidence="2">BSD domain-containing protein</fullName>
    </recommendedName>
</protein>
<dbReference type="Gene3D" id="1.10.3970.10">
    <property type="entry name" value="BSD domain"/>
    <property type="match status" value="1"/>
</dbReference>
<dbReference type="Proteomes" id="UP001497522">
    <property type="component" value="Chromosome 6"/>
</dbReference>
<dbReference type="EMBL" id="OZ023707">
    <property type="protein sequence ID" value="CAK9878374.1"/>
    <property type="molecule type" value="Genomic_DNA"/>
</dbReference>
<dbReference type="PANTHER" id="PTHR16019">
    <property type="entry name" value="SYNAPSE-ASSOCIATED PROTEIN"/>
    <property type="match status" value="1"/>
</dbReference>
<evidence type="ECO:0000313" key="3">
    <source>
        <dbReference type="EMBL" id="CAK9878374.1"/>
    </source>
</evidence>
<dbReference type="Pfam" id="PF03909">
    <property type="entry name" value="BSD"/>
    <property type="match status" value="1"/>
</dbReference>
<dbReference type="SUPFAM" id="SSF140383">
    <property type="entry name" value="BSD domain-like"/>
    <property type="match status" value="1"/>
</dbReference>
<gene>
    <name evidence="3" type="ORF">CSSPJE1EN2_LOCUS20160</name>
</gene>
<feature type="region of interest" description="Disordered" evidence="1">
    <location>
        <begin position="327"/>
        <end position="395"/>
    </location>
</feature>
<keyword evidence="4" id="KW-1185">Reference proteome</keyword>